<evidence type="ECO:0000313" key="2">
    <source>
        <dbReference type="Proteomes" id="UP001157126"/>
    </source>
</evidence>
<gene>
    <name evidence="1" type="ORF">GCM10025883_01600</name>
</gene>
<reference evidence="2" key="1">
    <citation type="journal article" date="2019" name="Int. J. Syst. Evol. Microbiol.">
        <title>The Global Catalogue of Microorganisms (GCM) 10K type strain sequencing project: providing services to taxonomists for standard genome sequencing and annotation.</title>
        <authorList>
            <consortium name="The Broad Institute Genomics Platform"/>
            <consortium name="The Broad Institute Genome Sequencing Center for Infectious Disease"/>
            <person name="Wu L."/>
            <person name="Ma J."/>
        </authorList>
    </citation>
    <scope>NUCLEOTIDE SEQUENCE [LARGE SCALE GENOMIC DNA]</scope>
    <source>
        <strain evidence="2">NBRC 113072</strain>
    </source>
</reference>
<accession>A0ABQ6IL88</accession>
<keyword evidence="2" id="KW-1185">Reference proteome</keyword>
<dbReference type="RefSeq" id="WP_284302220.1">
    <property type="nucleotide sequence ID" value="NZ_BSUO01000001.1"/>
</dbReference>
<sequence length="178" mass="19250">MDHFDRNTVTELLTELGTRLAAHHVAGRIYVVGGAVMALEWDARRSTRDIDALLDPPTTIKDVAAQLAAERALPPEWLSDAVTLFLPPGPPPTGRVLGRFGALDIVIAPAEHLLAMKMAAFRHSDLSDLRLLIHHLGLTNADAIADVCESVYGPDGVVLPPRVDLLWQAGVLLDPPRP</sequence>
<proteinExistence type="predicted"/>
<protein>
    <recommendedName>
        <fullName evidence="3">Nucleotidyl transferase AbiEii toxin, Type IV TA system</fullName>
    </recommendedName>
</protein>
<name>A0ABQ6IL88_9MICO</name>
<evidence type="ECO:0000313" key="1">
    <source>
        <dbReference type="EMBL" id="GMA38115.1"/>
    </source>
</evidence>
<dbReference type="Proteomes" id="UP001157126">
    <property type="component" value="Unassembled WGS sequence"/>
</dbReference>
<comment type="caution">
    <text evidence="1">The sequence shown here is derived from an EMBL/GenBank/DDBJ whole genome shotgun (WGS) entry which is preliminary data.</text>
</comment>
<dbReference type="EMBL" id="BSUO01000001">
    <property type="protein sequence ID" value="GMA38115.1"/>
    <property type="molecule type" value="Genomic_DNA"/>
</dbReference>
<evidence type="ECO:0008006" key="3">
    <source>
        <dbReference type="Google" id="ProtNLM"/>
    </source>
</evidence>
<organism evidence="1 2">
    <name type="scientific">Mobilicoccus caccae</name>
    <dbReference type="NCBI Taxonomy" id="1859295"/>
    <lineage>
        <taxon>Bacteria</taxon>
        <taxon>Bacillati</taxon>
        <taxon>Actinomycetota</taxon>
        <taxon>Actinomycetes</taxon>
        <taxon>Micrococcales</taxon>
        <taxon>Dermatophilaceae</taxon>
        <taxon>Mobilicoccus</taxon>
    </lineage>
</organism>